<feature type="compositionally biased region" description="Polar residues" evidence="1">
    <location>
        <begin position="1"/>
        <end position="37"/>
    </location>
</feature>
<evidence type="ECO:0000313" key="3">
    <source>
        <dbReference type="EMBL" id="KAK8237654.1"/>
    </source>
</evidence>
<dbReference type="EMBL" id="JBBWRZ010000004">
    <property type="protein sequence ID" value="KAK8237654.1"/>
    <property type="molecule type" value="Genomic_DNA"/>
</dbReference>
<comment type="caution">
    <text evidence="3">The sequence shown here is derived from an EMBL/GenBank/DDBJ whole genome shotgun (WGS) entry which is preliminary data.</text>
</comment>
<reference evidence="3 4" key="1">
    <citation type="submission" date="2024-04" db="EMBL/GenBank/DDBJ databases">
        <title>Phyllosticta paracitricarpa is synonymous to the EU quarantine fungus P. citricarpa based on phylogenomic analyses.</title>
        <authorList>
            <consortium name="Lawrence Berkeley National Laboratory"/>
            <person name="Van Ingen-Buijs V.A."/>
            <person name="Van Westerhoven A.C."/>
            <person name="Haridas S."/>
            <person name="Skiadas P."/>
            <person name="Martin F."/>
            <person name="Groenewald J.Z."/>
            <person name="Crous P.W."/>
            <person name="Seidl M.F."/>
        </authorList>
    </citation>
    <scope>NUCLEOTIDE SEQUENCE [LARGE SCALE GENOMIC DNA]</scope>
    <source>
        <strain evidence="3 4">CBS 123374</strain>
    </source>
</reference>
<organism evidence="3 4">
    <name type="scientific">Phyllosticta capitalensis</name>
    <dbReference type="NCBI Taxonomy" id="121624"/>
    <lineage>
        <taxon>Eukaryota</taxon>
        <taxon>Fungi</taxon>
        <taxon>Dikarya</taxon>
        <taxon>Ascomycota</taxon>
        <taxon>Pezizomycotina</taxon>
        <taxon>Dothideomycetes</taxon>
        <taxon>Dothideomycetes incertae sedis</taxon>
        <taxon>Botryosphaeriales</taxon>
        <taxon>Phyllostictaceae</taxon>
        <taxon>Phyllosticta</taxon>
    </lineage>
</organism>
<dbReference type="PROSITE" id="PS50181">
    <property type="entry name" value="FBOX"/>
    <property type="match status" value="1"/>
</dbReference>
<evidence type="ECO:0000259" key="2">
    <source>
        <dbReference type="PROSITE" id="PS50181"/>
    </source>
</evidence>
<feature type="region of interest" description="Disordered" evidence="1">
    <location>
        <begin position="1"/>
        <end position="46"/>
    </location>
</feature>
<dbReference type="InterPro" id="IPR001810">
    <property type="entry name" value="F-box_dom"/>
</dbReference>
<accession>A0ABR1YSB0</accession>
<dbReference type="SUPFAM" id="SSF81383">
    <property type="entry name" value="F-box domain"/>
    <property type="match status" value="1"/>
</dbReference>
<keyword evidence="4" id="KW-1185">Reference proteome</keyword>
<feature type="domain" description="F-box" evidence="2">
    <location>
        <begin position="54"/>
        <end position="100"/>
    </location>
</feature>
<name>A0ABR1YSB0_9PEZI</name>
<dbReference type="InterPro" id="IPR036047">
    <property type="entry name" value="F-box-like_dom_sf"/>
</dbReference>
<proteinExistence type="predicted"/>
<sequence>MSPNLRSRGVITNNSDSSANDLQQPQQPGSHTATAPASDQRLKPDSSEMMTTVNGLIGALPGELQNQIFDYLDYPSAIFLAATNRYFRSIIDPVALVSDEDKICFLKYAESYMVEDLGVEMACLKCFKIRGIGCFDVVDPRSIDPLDRRSDLRTANAGRAKL</sequence>
<evidence type="ECO:0000313" key="4">
    <source>
        <dbReference type="Proteomes" id="UP001492380"/>
    </source>
</evidence>
<gene>
    <name evidence="3" type="ORF">HDK90DRAFT_509359</name>
</gene>
<evidence type="ECO:0000256" key="1">
    <source>
        <dbReference type="SAM" id="MobiDB-lite"/>
    </source>
</evidence>
<dbReference type="Pfam" id="PF00646">
    <property type="entry name" value="F-box"/>
    <property type="match status" value="1"/>
</dbReference>
<dbReference type="Proteomes" id="UP001492380">
    <property type="component" value="Unassembled WGS sequence"/>
</dbReference>
<protein>
    <recommendedName>
        <fullName evidence="2">F-box domain-containing protein</fullName>
    </recommendedName>
</protein>